<evidence type="ECO:0000256" key="1">
    <source>
        <dbReference type="SAM" id="MobiDB-lite"/>
    </source>
</evidence>
<dbReference type="AlphaFoldDB" id="A0A453M7A6"/>
<dbReference type="Proteomes" id="UP000015105">
    <property type="component" value="Chromosome 5D"/>
</dbReference>
<dbReference type="CDD" id="cd23021">
    <property type="entry name" value="zf-HIT_IN80B"/>
    <property type="match status" value="1"/>
</dbReference>
<dbReference type="Pfam" id="PF04438">
    <property type="entry name" value="zf-HIT"/>
    <property type="match status" value="1"/>
</dbReference>
<dbReference type="InterPro" id="IPR006880">
    <property type="entry name" value="INO80B_C"/>
</dbReference>
<organism evidence="3 4">
    <name type="scientific">Aegilops tauschii subsp. strangulata</name>
    <name type="common">Goatgrass</name>
    <dbReference type="NCBI Taxonomy" id="200361"/>
    <lineage>
        <taxon>Eukaryota</taxon>
        <taxon>Viridiplantae</taxon>
        <taxon>Streptophyta</taxon>
        <taxon>Embryophyta</taxon>
        <taxon>Tracheophyta</taxon>
        <taxon>Spermatophyta</taxon>
        <taxon>Magnoliopsida</taxon>
        <taxon>Liliopsida</taxon>
        <taxon>Poales</taxon>
        <taxon>Poaceae</taxon>
        <taxon>BOP clade</taxon>
        <taxon>Pooideae</taxon>
        <taxon>Triticodae</taxon>
        <taxon>Triticeae</taxon>
        <taxon>Triticinae</taxon>
        <taxon>Aegilops</taxon>
    </lineage>
</organism>
<evidence type="ECO:0000313" key="3">
    <source>
        <dbReference type="EnsemblPlants" id="AET5Gv21082300.5"/>
    </source>
</evidence>
<dbReference type="PANTHER" id="PTHR21561">
    <property type="entry name" value="INO80 COMPLEX SUBUNIT B"/>
    <property type="match status" value="1"/>
</dbReference>
<reference evidence="4" key="1">
    <citation type="journal article" date="2014" name="Science">
        <title>Ancient hybridizations among the ancestral genomes of bread wheat.</title>
        <authorList>
            <consortium name="International Wheat Genome Sequencing Consortium,"/>
            <person name="Marcussen T."/>
            <person name="Sandve S.R."/>
            <person name="Heier L."/>
            <person name="Spannagl M."/>
            <person name="Pfeifer M."/>
            <person name="Jakobsen K.S."/>
            <person name="Wulff B.B."/>
            <person name="Steuernagel B."/>
            <person name="Mayer K.F."/>
            <person name="Olsen O.A."/>
        </authorList>
    </citation>
    <scope>NUCLEOTIDE SEQUENCE [LARGE SCALE GENOMIC DNA]</scope>
    <source>
        <strain evidence="4">cv. AL8/78</strain>
    </source>
</reference>
<dbReference type="InterPro" id="IPR007529">
    <property type="entry name" value="Znf_HIT"/>
</dbReference>
<reference evidence="3" key="3">
    <citation type="journal article" date="2017" name="Nature">
        <title>Genome sequence of the progenitor of the wheat D genome Aegilops tauschii.</title>
        <authorList>
            <person name="Luo M.C."/>
            <person name="Gu Y.Q."/>
            <person name="Puiu D."/>
            <person name="Wang H."/>
            <person name="Twardziok S.O."/>
            <person name="Deal K.R."/>
            <person name="Huo N."/>
            <person name="Zhu T."/>
            <person name="Wang L."/>
            <person name="Wang Y."/>
            <person name="McGuire P.E."/>
            <person name="Liu S."/>
            <person name="Long H."/>
            <person name="Ramasamy R.K."/>
            <person name="Rodriguez J.C."/>
            <person name="Van S.L."/>
            <person name="Yuan L."/>
            <person name="Wang Z."/>
            <person name="Xia Z."/>
            <person name="Xiao L."/>
            <person name="Anderson O.D."/>
            <person name="Ouyang S."/>
            <person name="Liang Y."/>
            <person name="Zimin A.V."/>
            <person name="Pertea G."/>
            <person name="Qi P."/>
            <person name="Bennetzen J.L."/>
            <person name="Dai X."/>
            <person name="Dawson M.W."/>
            <person name="Muller H.G."/>
            <person name="Kugler K."/>
            <person name="Rivarola-Duarte L."/>
            <person name="Spannagl M."/>
            <person name="Mayer K.F.X."/>
            <person name="Lu F.H."/>
            <person name="Bevan M.W."/>
            <person name="Leroy P."/>
            <person name="Li P."/>
            <person name="You F.M."/>
            <person name="Sun Q."/>
            <person name="Liu Z."/>
            <person name="Lyons E."/>
            <person name="Wicker T."/>
            <person name="Salzberg S.L."/>
            <person name="Devos K.M."/>
            <person name="Dvorak J."/>
        </authorList>
    </citation>
    <scope>NUCLEOTIDE SEQUENCE [LARGE SCALE GENOMIC DNA]</scope>
    <source>
        <strain evidence="3">cv. AL8/78</strain>
    </source>
</reference>
<reference evidence="3" key="5">
    <citation type="journal article" date="2021" name="G3 (Bethesda)">
        <title>Aegilops tauschii genome assembly Aet v5.0 features greater sequence contiguity and improved annotation.</title>
        <authorList>
            <person name="Wang L."/>
            <person name="Zhu T."/>
            <person name="Rodriguez J.C."/>
            <person name="Deal K.R."/>
            <person name="Dubcovsky J."/>
            <person name="McGuire P.E."/>
            <person name="Lux T."/>
            <person name="Spannagl M."/>
            <person name="Mayer K.F.X."/>
            <person name="Baldrich P."/>
            <person name="Meyers B.C."/>
            <person name="Huo N."/>
            <person name="Gu Y.Q."/>
            <person name="Zhou H."/>
            <person name="Devos K.M."/>
            <person name="Bennetzen J.L."/>
            <person name="Unver T."/>
            <person name="Budak H."/>
            <person name="Gulick P.J."/>
            <person name="Galiba G."/>
            <person name="Kalapos B."/>
            <person name="Nelson D.R."/>
            <person name="Li P."/>
            <person name="You F.M."/>
            <person name="Luo M.C."/>
            <person name="Dvorak J."/>
        </authorList>
    </citation>
    <scope>NUCLEOTIDE SEQUENCE [LARGE SCALE GENOMIC DNA]</scope>
    <source>
        <strain evidence="3">cv. AL8/78</strain>
    </source>
</reference>
<proteinExistence type="predicted"/>
<dbReference type="EnsemblPlants" id="AET5Gv21082300.5">
    <property type="protein sequence ID" value="AET5Gv21082300.5"/>
    <property type="gene ID" value="AET5Gv21082300"/>
</dbReference>
<reference evidence="4" key="2">
    <citation type="journal article" date="2017" name="Nat. Plants">
        <title>The Aegilops tauschii genome reveals multiple impacts of transposons.</title>
        <authorList>
            <person name="Zhao G."/>
            <person name="Zou C."/>
            <person name="Li K."/>
            <person name="Wang K."/>
            <person name="Li T."/>
            <person name="Gao L."/>
            <person name="Zhang X."/>
            <person name="Wang H."/>
            <person name="Yang Z."/>
            <person name="Liu X."/>
            <person name="Jiang W."/>
            <person name="Mao L."/>
            <person name="Kong X."/>
            <person name="Jiao Y."/>
            <person name="Jia J."/>
        </authorList>
    </citation>
    <scope>NUCLEOTIDE SEQUENCE [LARGE SCALE GENOMIC DNA]</scope>
    <source>
        <strain evidence="4">cv. AL8/78</strain>
    </source>
</reference>
<dbReference type="PANTHER" id="PTHR21561:SF25">
    <property type="entry name" value="OS03G0811500 PROTEIN"/>
    <property type="match status" value="1"/>
</dbReference>
<keyword evidence="4" id="KW-1185">Reference proteome</keyword>
<dbReference type="Pfam" id="PF04795">
    <property type="entry name" value="PAPA-1"/>
    <property type="match status" value="1"/>
</dbReference>
<feature type="compositionally biased region" description="Basic and acidic residues" evidence="1">
    <location>
        <begin position="165"/>
        <end position="185"/>
    </location>
</feature>
<feature type="domain" description="INO80 complex subunit B-like conserved region" evidence="2">
    <location>
        <begin position="130"/>
        <end position="212"/>
    </location>
</feature>
<dbReference type="SMART" id="SM01406">
    <property type="entry name" value="PAPA-1"/>
    <property type="match status" value="1"/>
</dbReference>
<dbReference type="InterPro" id="IPR029523">
    <property type="entry name" value="INO80B/Ies2"/>
</dbReference>
<dbReference type="GO" id="GO:0031011">
    <property type="term" value="C:Ino80 complex"/>
    <property type="evidence" value="ECO:0007669"/>
    <property type="project" value="InterPro"/>
</dbReference>
<evidence type="ECO:0000313" key="4">
    <source>
        <dbReference type="Proteomes" id="UP000015105"/>
    </source>
</evidence>
<reference evidence="3" key="4">
    <citation type="submission" date="2019-03" db="UniProtKB">
        <authorList>
            <consortium name="EnsemblPlants"/>
        </authorList>
    </citation>
    <scope>IDENTIFICATION</scope>
</reference>
<feature type="region of interest" description="Disordered" evidence="1">
    <location>
        <begin position="95"/>
        <end position="129"/>
    </location>
</feature>
<name>A0A453M7A6_AEGTS</name>
<sequence length="242" mass="27430">MATDQPLAYGYGEDGLRKKKLSKVSKNKSTPYEVDNDFTMSQFSRDVRKKVKLEDTSDFIVEEEFGLDESDRLIEADSPSGVKIEAPGLTTRQRALQGRGGHGESMIEFPDGLPAAPSSRRQKDKLSDVEIQAKKAEVAQRRKMQVEKAEREQQAEAMRKILGIDTEKKKEERKQKEREDKEKQAKFEEYKRSCIHYPPPREKCAGPSCPNPYKYRDSKTKLPLCSLECYKAVQGGAGTMAC</sequence>
<accession>A0A453M7A6</accession>
<feature type="region of interest" description="Disordered" evidence="1">
    <location>
        <begin position="142"/>
        <end position="185"/>
    </location>
</feature>
<feature type="compositionally biased region" description="Basic and acidic residues" evidence="1">
    <location>
        <begin position="142"/>
        <end position="159"/>
    </location>
</feature>
<evidence type="ECO:0000259" key="2">
    <source>
        <dbReference type="SMART" id="SM01406"/>
    </source>
</evidence>
<dbReference type="Gramene" id="AET5Gv21082300.5">
    <property type="protein sequence ID" value="AET5Gv21082300.5"/>
    <property type="gene ID" value="AET5Gv21082300"/>
</dbReference>
<dbReference type="GO" id="GO:0006338">
    <property type="term" value="P:chromatin remodeling"/>
    <property type="evidence" value="ECO:0007669"/>
    <property type="project" value="InterPro"/>
</dbReference>
<protein>
    <recommendedName>
        <fullName evidence="2">INO80 complex subunit B-like conserved region domain-containing protein</fullName>
    </recommendedName>
</protein>